<feature type="transmembrane region" description="Helical" evidence="1">
    <location>
        <begin position="272"/>
        <end position="292"/>
    </location>
</feature>
<evidence type="ECO:0000313" key="2">
    <source>
        <dbReference type="EMBL" id="MBB3005807.1"/>
    </source>
</evidence>
<sequence length="414" mass="46594">MISKLSQSIRFSVAIKLLRFLNWAKLRIGKKAISLQRILLIYLGMQIRLQEDSFLQYGERRHDDIIIDYVIRSLTGLPYLENDFDPIMGHGKVATRIIRASETNSEIRKTVCRYFLGRAFVAKLLNKDHEEQDNLTRAQQLSPDAKPLKPDDIYRLHKQAKKTIKSAKRILAERSALKFRPTGSQLTSVLSITPAILLVAGVLYTTILLHSVGIKASLFFNVGDYLSTSLDQLQRAMFSVATSILAFFLGLRHASLRPRMVIEAQQKRMDPFSITILIMTIGAATIAAISAWRGEFDRGAISFLGTVLAYTIGDKVCESFFQPSFIIKIGISSILIFFAIATASLWQEIHDINRKNWKGREMLNIITKGDSPVNTSNLVVVGANSNYFFTVDRVTGLASAVPRDQIAEIRIRKK</sequence>
<keyword evidence="1" id="KW-0812">Transmembrane</keyword>
<gene>
    <name evidence="2" type="ORF">FHX61_000423</name>
</gene>
<dbReference type="AlphaFoldDB" id="A0A7W4V668"/>
<name>A0A7W4V668_9BURK</name>
<dbReference type="RefSeq" id="WP_183298465.1">
    <property type="nucleotide sequence ID" value="NZ_JACHWF010000001.1"/>
</dbReference>
<evidence type="ECO:0000256" key="1">
    <source>
        <dbReference type="SAM" id="Phobius"/>
    </source>
</evidence>
<accession>A0A7W4V668</accession>
<dbReference type="Proteomes" id="UP000578036">
    <property type="component" value="Unassembled WGS sequence"/>
</dbReference>
<proteinExistence type="predicted"/>
<keyword evidence="1" id="KW-0472">Membrane</keyword>
<evidence type="ECO:0000313" key="3">
    <source>
        <dbReference type="Proteomes" id="UP000578036"/>
    </source>
</evidence>
<feature type="transmembrane region" description="Helical" evidence="1">
    <location>
        <begin position="325"/>
        <end position="346"/>
    </location>
</feature>
<organism evidence="2 3">
    <name type="scientific">Cupriavidus alkaliphilus</name>
    <dbReference type="NCBI Taxonomy" id="942866"/>
    <lineage>
        <taxon>Bacteria</taxon>
        <taxon>Pseudomonadati</taxon>
        <taxon>Pseudomonadota</taxon>
        <taxon>Betaproteobacteria</taxon>
        <taxon>Burkholderiales</taxon>
        <taxon>Burkholderiaceae</taxon>
        <taxon>Cupriavidus</taxon>
    </lineage>
</organism>
<feature type="transmembrane region" description="Helical" evidence="1">
    <location>
        <begin position="233"/>
        <end position="251"/>
    </location>
</feature>
<protein>
    <submittedName>
        <fullName evidence="2">Uncharacterized protein</fullName>
    </submittedName>
</protein>
<dbReference type="EMBL" id="JACHWF010000001">
    <property type="protein sequence ID" value="MBB3005807.1"/>
    <property type="molecule type" value="Genomic_DNA"/>
</dbReference>
<keyword evidence="1" id="KW-1133">Transmembrane helix</keyword>
<reference evidence="2 3" key="1">
    <citation type="submission" date="2020-08" db="EMBL/GenBank/DDBJ databases">
        <title>Genomic Encyclopedia of Type Strains, Phase IV (KMG-V): Genome sequencing to study the core and pangenomes of soil and plant-associated prokaryotes.</title>
        <authorList>
            <person name="Whitman W."/>
        </authorList>
    </citation>
    <scope>NUCLEOTIDE SEQUENCE [LARGE SCALE GENOMIC DNA]</scope>
    <source>
        <strain evidence="2 3">SLV-2362</strain>
    </source>
</reference>
<keyword evidence="3" id="KW-1185">Reference proteome</keyword>
<comment type="caution">
    <text evidence="2">The sequence shown here is derived from an EMBL/GenBank/DDBJ whole genome shotgun (WGS) entry which is preliminary data.</text>
</comment>
<feature type="transmembrane region" description="Helical" evidence="1">
    <location>
        <begin position="189"/>
        <end position="213"/>
    </location>
</feature>